<evidence type="ECO:0008006" key="2">
    <source>
        <dbReference type="Google" id="ProtNLM"/>
    </source>
</evidence>
<evidence type="ECO:0000313" key="1">
    <source>
        <dbReference type="EMBL" id="CAA6828277.1"/>
    </source>
</evidence>
<name>A0A6S6UGN4_9GAMM</name>
<sequence>MTKYLKIFLLCLLFPVLTGCTSLVTYIEDLQKQSVDEHERAAMDRRSVNFQPQYRFKVPQRGELTPVEKRLVGAAPPRQGKVVLDGAVRYYSANGHVCQYINVARYQPGAGRKSACFIGGRWVLAAPVLNTQSVK</sequence>
<organism evidence="1">
    <name type="scientific">uncultured Thiotrichaceae bacterium</name>
    <dbReference type="NCBI Taxonomy" id="298394"/>
    <lineage>
        <taxon>Bacteria</taxon>
        <taxon>Pseudomonadati</taxon>
        <taxon>Pseudomonadota</taxon>
        <taxon>Gammaproteobacteria</taxon>
        <taxon>Thiotrichales</taxon>
        <taxon>Thiotrichaceae</taxon>
        <taxon>environmental samples</taxon>
    </lineage>
</organism>
<accession>A0A6S6UGN4</accession>
<dbReference type="PROSITE" id="PS51257">
    <property type="entry name" value="PROKAR_LIPOPROTEIN"/>
    <property type="match status" value="1"/>
</dbReference>
<gene>
    <name evidence="1" type="ORF">HELGO_WM20211</name>
</gene>
<dbReference type="AlphaFoldDB" id="A0A6S6UGN4"/>
<reference evidence="1" key="1">
    <citation type="submission" date="2020-01" db="EMBL/GenBank/DDBJ databases">
        <authorList>
            <person name="Meier V. D."/>
            <person name="Meier V D."/>
        </authorList>
    </citation>
    <scope>NUCLEOTIDE SEQUENCE</scope>
    <source>
        <strain evidence="1">HLG_WM_MAG_09</strain>
    </source>
</reference>
<dbReference type="EMBL" id="CACVAT010000463">
    <property type="protein sequence ID" value="CAA6828277.1"/>
    <property type="molecule type" value="Genomic_DNA"/>
</dbReference>
<proteinExistence type="predicted"/>
<protein>
    <recommendedName>
        <fullName evidence="2">Lipoprotein</fullName>
    </recommendedName>
</protein>